<name>A0A926DCM7_9FIRM</name>
<comment type="caution">
    <text evidence="1">The sequence shown here is derived from an EMBL/GenBank/DDBJ whole genome shotgun (WGS) entry which is preliminary data.</text>
</comment>
<dbReference type="AlphaFoldDB" id="A0A926DCM7"/>
<accession>A0A926DCM7</accession>
<dbReference type="EMBL" id="JACRSN010000019">
    <property type="protein sequence ID" value="MBC8534555.1"/>
    <property type="molecule type" value="Genomic_DNA"/>
</dbReference>
<dbReference type="Proteomes" id="UP000651482">
    <property type="component" value="Unassembled WGS sequence"/>
</dbReference>
<proteinExistence type="predicted"/>
<evidence type="ECO:0000313" key="1">
    <source>
        <dbReference type="EMBL" id="MBC8534555.1"/>
    </source>
</evidence>
<keyword evidence="2" id="KW-1185">Reference proteome</keyword>
<reference evidence="1" key="1">
    <citation type="submission" date="2020-08" db="EMBL/GenBank/DDBJ databases">
        <title>Genome public.</title>
        <authorList>
            <person name="Liu C."/>
            <person name="Sun Q."/>
        </authorList>
    </citation>
    <scope>NUCLEOTIDE SEQUENCE</scope>
    <source>
        <strain evidence="1">NSJ-40</strain>
    </source>
</reference>
<protein>
    <submittedName>
        <fullName evidence="1">Uncharacterized protein</fullName>
    </submittedName>
</protein>
<evidence type="ECO:0000313" key="2">
    <source>
        <dbReference type="Proteomes" id="UP000651482"/>
    </source>
</evidence>
<dbReference type="RefSeq" id="WP_249320141.1">
    <property type="nucleotide sequence ID" value="NZ_JACRSN010000019.1"/>
</dbReference>
<sequence length="150" mass="17890">MGRGTHNWERQSIEDLQSYEKKKQSISNITEQIEILNMQYTALRGQAFDSSPIQGGGIRMEDHLLDNIVKRERLQMNLSAVKRMVHLIERGLHSLDAREREVLEVYYINRPDRYIDRLKEKYHVEQAEIYRMKDKAIYNFTIGMYGFTDY</sequence>
<gene>
    <name evidence="1" type="ORF">IAG03_11290</name>
</gene>
<organism evidence="1 2">
    <name type="scientific">Yeguia hominis</name>
    <dbReference type="NCBI Taxonomy" id="2763662"/>
    <lineage>
        <taxon>Bacteria</taxon>
        <taxon>Bacillati</taxon>
        <taxon>Bacillota</taxon>
        <taxon>Clostridia</taxon>
        <taxon>Eubacteriales</taxon>
        <taxon>Yeguiaceae</taxon>
        <taxon>Yeguia</taxon>
    </lineage>
</organism>